<gene>
    <name evidence="5" type="ORF">A4A59_24450</name>
</gene>
<dbReference type="GO" id="GO:0016846">
    <property type="term" value="F:carbon-sulfur lyase activity"/>
    <property type="evidence" value="ECO:0007669"/>
    <property type="project" value="InterPro"/>
</dbReference>
<dbReference type="InterPro" id="IPR011057">
    <property type="entry name" value="Mss4-like_sf"/>
</dbReference>
<evidence type="ECO:0000256" key="3">
    <source>
        <dbReference type="ARBA" id="ARBA00022833"/>
    </source>
</evidence>
<dbReference type="SUPFAM" id="SSF51316">
    <property type="entry name" value="Mss4-like"/>
    <property type="match status" value="1"/>
</dbReference>
<evidence type="ECO:0000259" key="4">
    <source>
        <dbReference type="Pfam" id="PF04828"/>
    </source>
</evidence>
<name>A0A154IEY8_RHILE</name>
<keyword evidence="3" id="KW-0862">Zinc</keyword>
<accession>A0A154IEY8</accession>
<keyword evidence="2" id="KW-0479">Metal-binding</keyword>
<dbReference type="Pfam" id="PF04828">
    <property type="entry name" value="GFA"/>
    <property type="match status" value="1"/>
</dbReference>
<dbReference type="InterPro" id="IPR006913">
    <property type="entry name" value="CENP-V/GFA"/>
</dbReference>
<evidence type="ECO:0000313" key="5">
    <source>
        <dbReference type="EMBL" id="KZA98991.1"/>
    </source>
</evidence>
<dbReference type="AlphaFoldDB" id="A0A154IEY8"/>
<feature type="domain" description="CENP-V/GFA" evidence="4">
    <location>
        <begin position="7"/>
        <end position="41"/>
    </location>
</feature>
<evidence type="ECO:0000256" key="1">
    <source>
        <dbReference type="ARBA" id="ARBA00005495"/>
    </source>
</evidence>
<proteinExistence type="inferred from homology"/>
<organism evidence="5">
    <name type="scientific">Rhizobium leguminosarum</name>
    <dbReference type="NCBI Taxonomy" id="384"/>
    <lineage>
        <taxon>Bacteria</taxon>
        <taxon>Pseudomonadati</taxon>
        <taxon>Pseudomonadota</taxon>
        <taxon>Alphaproteobacteria</taxon>
        <taxon>Hyphomicrobiales</taxon>
        <taxon>Rhizobiaceae</taxon>
        <taxon>Rhizobium/Agrobacterium group</taxon>
        <taxon>Rhizobium</taxon>
    </lineage>
</organism>
<comment type="caution">
    <text evidence="5">The sequence shown here is derived from an EMBL/GenBank/DDBJ whole genome shotgun (WGS) entry which is preliminary data.</text>
</comment>
<comment type="similarity">
    <text evidence="1">Belongs to the Gfa family.</text>
</comment>
<dbReference type="EMBL" id="LVYU01000108">
    <property type="protein sequence ID" value="KZA98991.1"/>
    <property type="molecule type" value="Genomic_DNA"/>
</dbReference>
<reference evidence="5" key="1">
    <citation type="submission" date="2016-03" db="EMBL/GenBank/DDBJ databases">
        <title>Microsymbionts genomes from the relict species Vavilovia formosa.</title>
        <authorList>
            <person name="Chirak E."/>
            <person name="Kimeklis A."/>
            <person name="Kopat V."/>
            <person name="Andronov E."/>
        </authorList>
    </citation>
    <scope>NUCLEOTIDE SEQUENCE [LARGE SCALE GENOMIC DNA]</scope>
    <source>
        <strain evidence="5">Vaf12</strain>
    </source>
</reference>
<dbReference type="RefSeq" id="WP_062943299.1">
    <property type="nucleotide sequence ID" value="NZ_CP171844.1"/>
</dbReference>
<sequence length="180" mass="19603">MNNKTTHLTCACGTFHLEVRGAPIISAECHCKSCSDAAGRLESLPLPEAIRTIHGGTRYVLYRKDRISLLAGTENLQEFRLGPNASTRRVLASCCNTPIFLEFKGGHWLSLYGNLWKQDELPPLQLRTMTQNAPDRATSVPDDVPSGALATAGFYGRLLTAWIAMGFTVPDITVKGAIDA</sequence>
<dbReference type="Gene3D" id="3.90.1590.10">
    <property type="entry name" value="glutathione-dependent formaldehyde- activating enzyme (gfa)"/>
    <property type="match status" value="1"/>
</dbReference>
<evidence type="ECO:0000256" key="2">
    <source>
        <dbReference type="ARBA" id="ARBA00022723"/>
    </source>
</evidence>
<protein>
    <recommendedName>
        <fullName evidence="4">CENP-V/GFA domain-containing protein</fullName>
    </recommendedName>
</protein>
<dbReference type="GO" id="GO:0046872">
    <property type="term" value="F:metal ion binding"/>
    <property type="evidence" value="ECO:0007669"/>
    <property type="project" value="UniProtKB-KW"/>
</dbReference>